<evidence type="ECO:0000313" key="1">
    <source>
        <dbReference type="EMBL" id="TWV90584.1"/>
    </source>
</evidence>
<accession>A0A5C6LKJ5</accession>
<organism evidence="1 2">
    <name type="scientific">Chitinophaga pinensis</name>
    <dbReference type="NCBI Taxonomy" id="79329"/>
    <lineage>
        <taxon>Bacteria</taxon>
        <taxon>Pseudomonadati</taxon>
        <taxon>Bacteroidota</taxon>
        <taxon>Chitinophagia</taxon>
        <taxon>Chitinophagales</taxon>
        <taxon>Chitinophagaceae</taxon>
        <taxon>Chitinophaga</taxon>
    </lineage>
</organism>
<keyword evidence="2" id="KW-1185">Reference proteome</keyword>
<dbReference type="EMBL" id="VOHS01000081">
    <property type="protein sequence ID" value="TWV90584.1"/>
    <property type="molecule type" value="Genomic_DNA"/>
</dbReference>
<proteinExistence type="predicted"/>
<dbReference type="AlphaFoldDB" id="A0A5C6LKJ5"/>
<evidence type="ECO:0000313" key="2">
    <source>
        <dbReference type="Proteomes" id="UP000318815"/>
    </source>
</evidence>
<dbReference type="Proteomes" id="UP000318815">
    <property type="component" value="Unassembled WGS sequence"/>
</dbReference>
<dbReference type="InterPro" id="IPR000048">
    <property type="entry name" value="IQ_motif_EF-hand-BS"/>
</dbReference>
<protein>
    <submittedName>
        <fullName evidence="1">Uncharacterized protein</fullName>
    </submittedName>
</protein>
<name>A0A5C6LKJ5_9BACT</name>
<sequence length="18" mass="2206">MSVCTQCRCRGYLCRCHW</sequence>
<dbReference type="Pfam" id="PF00612">
    <property type="entry name" value="IQ"/>
    <property type="match status" value="1"/>
</dbReference>
<reference evidence="1 2" key="1">
    <citation type="submission" date="2019-08" db="EMBL/GenBank/DDBJ databases">
        <title>Whole genome sequencing of chitin degrading bacteria Chitinophaga pinensis YS16.</title>
        <authorList>
            <person name="Singh R.P."/>
            <person name="Manchanda G."/>
            <person name="Maurya I.K."/>
            <person name="Joshi N.K."/>
            <person name="Srivastava A.K."/>
        </authorList>
    </citation>
    <scope>NUCLEOTIDE SEQUENCE [LARGE SCALE GENOMIC DNA]</scope>
    <source>
        <strain evidence="1 2">YS-16</strain>
    </source>
</reference>
<gene>
    <name evidence="1" type="ORF">FEF09_29480</name>
</gene>
<comment type="caution">
    <text evidence="1">The sequence shown here is derived from an EMBL/GenBank/DDBJ whole genome shotgun (WGS) entry which is preliminary data.</text>
</comment>